<name>A0A4Q2M696_9MICO</name>
<dbReference type="NCBIfam" id="TIGR03666">
    <property type="entry name" value="Rv2061_F420"/>
    <property type="match status" value="1"/>
</dbReference>
<feature type="compositionally biased region" description="Low complexity" evidence="2">
    <location>
        <begin position="1"/>
        <end position="13"/>
    </location>
</feature>
<dbReference type="Gene3D" id="2.30.110.10">
    <property type="entry name" value="Electron Transport, Fmn-binding Protein, Chain A"/>
    <property type="match status" value="1"/>
</dbReference>
<dbReference type="GO" id="GO:0016627">
    <property type="term" value="F:oxidoreductase activity, acting on the CH-CH group of donors"/>
    <property type="evidence" value="ECO:0007669"/>
    <property type="project" value="TreeGrafter"/>
</dbReference>
<dbReference type="PANTHER" id="PTHR35176:SF11">
    <property type="entry name" value="PYRIDOXAMINE 5'-PHOSPHATE OXIDASE FAMILY PROTEIN"/>
    <property type="match status" value="1"/>
</dbReference>
<feature type="region of interest" description="Disordered" evidence="2">
    <location>
        <begin position="1"/>
        <end position="37"/>
    </location>
</feature>
<dbReference type="EMBL" id="SDPM01000007">
    <property type="protein sequence ID" value="RXZ85763.1"/>
    <property type="molecule type" value="Genomic_DNA"/>
</dbReference>
<dbReference type="GO" id="GO:0070967">
    <property type="term" value="F:coenzyme F420 binding"/>
    <property type="evidence" value="ECO:0007669"/>
    <property type="project" value="TreeGrafter"/>
</dbReference>
<keyword evidence="5" id="KW-1185">Reference proteome</keyword>
<dbReference type="Pfam" id="PF01243">
    <property type="entry name" value="PNPOx_N"/>
    <property type="match status" value="1"/>
</dbReference>
<comment type="caution">
    <text evidence="4">The sequence shown here is derived from an EMBL/GenBank/DDBJ whole genome shotgun (WGS) entry which is preliminary data.</text>
</comment>
<dbReference type="PANTHER" id="PTHR35176">
    <property type="entry name" value="HEME OXYGENASE HI_0854-RELATED"/>
    <property type="match status" value="1"/>
</dbReference>
<dbReference type="AlphaFoldDB" id="A0A4Q2M696"/>
<evidence type="ECO:0000256" key="1">
    <source>
        <dbReference type="ARBA" id="ARBA00023002"/>
    </source>
</evidence>
<dbReference type="OrthoDB" id="5738083at2"/>
<dbReference type="InterPro" id="IPR019965">
    <property type="entry name" value="PPOX_F420-dep_Rv2061_put"/>
</dbReference>
<dbReference type="Proteomes" id="UP000292686">
    <property type="component" value="Unassembled WGS sequence"/>
</dbReference>
<evidence type="ECO:0000259" key="3">
    <source>
        <dbReference type="Pfam" id="PF01243"/>
    </source>
</evidence>
<keyword evidence="1 4" id="KW-0560">Oxidoreductase</keyword>
<organism evidence="4 5">
    <name type="scientific">Agromyces atrinae</name>
    <dbReference type="NCBI Taxonomy" id="592376"/>
    <lineage>
        <taxon>Bacteria</taxon>
        <taxon>Bacillati</taxon>
        <taxon>Actinomycetota</taxon>
        <taxon>Actinomycetes</taxon>
        <taxon>Micrococcales</taxon>
        <taxon>Microbacteriaceae</taxon>
        <taxon>Agromyces</taxon>
    </lineage>
</organism>
<dbReference type="InterPro" id="IPR011576">
    <property type="entry name" value="Pyridox_Oxase_N"/>
</dbReference>
<dbReference type="SUPFAM" id="SSF50475">
    <property type="entry name" value="FMN-binding split barrel"/>
    <property type="match status" value="1"/>
</dbReference>
<dbReference type="EC" id="1.-.-.-" evidence="4"/>
<evidence type="ECO:0000313" key="5">
    <source>
        <dbReference type="Proteomes" id="UP000292686"/>
    </source>
</evidence>
<protein>
    <submittedName>
        <fullName evidence="4">PPOX class F420-dependent oxidoreductase</fullName>
        <ecNumber evidence="4">1.-.-.-</ecNumber>
    </submittedName>
</protein>
<sequence>MPPPLRGVLLGPPHRSAAVHAPAGRASRLSRAGTNPHYDRRVSSDDFRALGDEPFVLLTTFRRTGEPVPTPVWIVRDGDRLLVTTVANSGKVKRIGHTSRIELVASDRVGVVTEGAPVIVAEARADDSDEVRSVLDDALVAKYGDRYREVRSAREASRPDLRSTALVITPV</sequence>
<accession>A0A4Q2M696</accession>
<dbReference type="InterPro" id="IPR052019">
    <property type="entry name" value="F420H2_bilvrd_red/Heme_oxyg"/>
</dbReference>
<feature type="domain" description="Pyridoxamine 5'-phosphate oxidase N-terminal" evidence="3">
    <location>
        <begin position="50"/>
        <end position="169"/>
    </location>
</feature>
<dbReference type="InterPro" id="IPR012349">
    <property type="entry name" value="Split_barrel_FMN-bd"/>
</dbReference>
<evidence type="ECO:0000256" key="2">
    <source>
        <dbReference type="SAM" id="MobiDB-lite"/>
    </source>
</evidence>
<reference evidence="4 5" key="1">
    <citation type="submission" date="2019-01" db="EMBL/GenBank/DDBJ databases">
        <title>Agromyces.</title>
        <authorList>
            <person name="Li J."/>
        </authorList>
    </citation>
    <scope>NUCLEOTIDE SEQUENCE [LARGE SCALE GENOMIC DNA]</scope>
    <source>
        <strain evidence="4 5">DSM 23870</strain>
    </source>
</reference>
<gene>
    <name evidence="4" type="ORF">ESP50_13265</name>
</gene>
<evidence type="ECO:0000313" key="4">
    <source>
        <dbReference type="EMBL" id="RXZ85763.1"/>
    </source>
</evidence>
<proteinExistence type="predicted"/>
<dbReference type="GO" id="GO:0005829">
    <property type="term" value="C:cytosol"/>
    <property type="evidence" value="ECO:0007669"/>
    <property type="project" value="TreeGrafter"/>
</dbReference>